<evidence type="ECO:0000313" key="2">
    <source>
        <dbReference type="EMBL" id="KAG1908647.1"/>
    </source>
</evidence>
<dbReference type="EMBL" id="JABBWK010000001">
    <property type="protein sequence ID" value="KAG1908647.1"/>
    <property type="molecule type" value="Genomic_DNA"/>
</dbReference>
<feature type="signal peptide" evidence="1">
    <location>
        <begin position="1"/>
        <end position="26"/>
    </location>
</feature>
<dbReference type="Proteomes" id="UP001195769">
    <property type="component" value="Unassembled WGS sequence"/>
</dbReference>
<feature type="chain" id="PRO_5041943185" evidence="1">
    <location>
        <begin position="27"/>
        <end position="109"/>
    </location>
</feature>
<evidence type="ECO:0000256" key="1">
    <source>
        <dbReference type="SAM" id="SignalP"/>
    </source>
</evidence>
<gene>
    <name evidence="2" type="ORF">F5891DRAFT_23082</name>
</gene>
<comment type="caution">
    <text evidence="2">The sequence shown here is derived from an EMBL/GenBank/DDBJ whole genome shotgun (WGS) entry which is preliminary data.</text>
</comment>
<organism evidence="2 3">
    <name type="scientific">Suillus fuscotomentosus</name>
    <dbReference type="NCBI Taxonomy" id="1912939"/>
    <lineage>
        <taxon>Eukaryota</taxon>
        <taxon>Fungi</taxon>
        <taxon>Dikarya</taxon>
        <taxon>Basidiomycota</taxon>
        <taxon>Agaricomycotina</taxon>
        <taxon>Agaricomycetes</taxon>
        <taxon>Agaricomycetidae</taxon>
        <taxon>Boletales</taxon>
        <taxon>Suillineae</taxon>
        <taxon>Suillaceae</taxon>
        <taxon>Suillus</taxon>
    </lineage>
</organism>
<dbReference type="RefSeq" id="XP_041234222.1">
    <property type="nucleotide sequence ID" value="XM_041371018.1"/>
</dbReference>
<dbReference type="GeneID" id="64665316"/>
<keyword evidence="1" id="KW-0732">Signal</keyword>
<name>A0AAD4EM01_9AGAM</name>
<dbReference type="AlphaFoldDB" id="A0AAD4EM01"/>
<reference evidence="2" key="1">
    <citation type="journal article" date="2020" name="New Phytol.">
        <title>Comparative genomics reveals dynamic genome evolution in host specialist ectomycorrhizal fungi.</title>
        <authorList>
            <person name="Lofgren L.A."/>
            <person name="Nguyen N.H."/>
            <person name="Vilgalys R."/>
            <person name="Ruytinx J."/>
            <person name="Liao H.L."/>
            <person name="Branco S."/>
            <person name="Kuo A."/>
            <person name="LaButti K."/>
            <person name="Lipzen A."/>
            <person name="Andreopoulos W."/>
            <person name="Pangilinan J."/>
            <person name="Riley R."/>
            <person name="Hundley H."/>
            <person name="Na H."/>
            <person name="Barry K."/>
            <person name="Grigoriev I.V."/>
            <person name="Stajich J.E."/>
            <person name="Kennedy P.G."/>
        </authorList>
    </citation>
    <scope>NUCLEOTIDE SEQUENCE</scope>
    <source>
        <strain evidence="2">FC203</strain>
    </source>
</reference>
<protein>
    <submittedName>
        <fullName evidence="2">Uncharacterized protein</fullName>
    </submittedName>
</protein>
<accession>A0AAD4EM01</accession>
<proteinExistence type="predicted"/>
<evidence type="ECO:0000313" key="3">
    <source>
        <dbReference type="Proteomes" id="UP001195769"/>
    </source>
</evidence>
<keyword evidence="3" id="KW-1185">Reference proteome</keyword>
<sequence length="109" mass="12700">MGWPDWLTKSASLFHTQLLTLDLTACRPEPTTHVKLWHFVCITSYLQQQLHCKHSTRNDEALLSTDHVAHMTNRKQNNSSTTFTSLQRRFSRLGSEWTVNCFGTQPNRR</sequence>